<evidence type="ECO:0000313" key="3">
    <source>
        <dbReference type="Proteomes" id="UP000246744"/>
    </source>
</evidence>
<reference evidence="2 3" key="1">
    <citation type="submission" date="2018-05" db="EMBL/GenBank/DDBJ databases">
        <title>Genomic Encyclopedia of Type Strains, Phase IV (KMG-IV): sequencing the most valuable type-strain genomes for metagenomic binning, comparative biology and taxonomic classification.</title>
        <authorList>
            <person name="Goeker M."/>
        </authorList>
    </citation>
    <scope>NUCLEOTIDE SEQUENCE [LARGE SCALE GENOMIC DNA]</scope>
    <source>
        <strain evidence="2 3">DSM 19579</strain>
    </source>
</reference>
<evidence type="ECO:0000256" key="1">
    <source>
        <dbReference type="SAM" id="SignalP"/>
    </source>
</evidence>
<dbReference type="Proteomes" id="UP000246744">
    <property type="component" value="Unassembled WGS sequence"/>
</dbReference>
<proteinExistence type="predicted"/>
<dbReference type="RefSeq" id="WP_036115816.1">
    <property type="nucleotide sequence ID" value="NZ_QGTS01000013.1"/>
</dbReference>
<dbReference type="Pfam" id="PF07305">
    <property type="entry name" value="DUF1454"/>
    <property type="match status" value="1"/>
</dbReference>
<dbReference type="EMBL" id="QGTS01000013">
    <property type="protein sequence ID" value="PWW05331.1"/>
    <property type="molecule type" value="Genomic_DNA"/>
</dbReference>
<gene>
    <name evidence="2" type="ORF">DES37_11334</name>
</gene>
<keyword evidence="1" id="KW-0732">Signal</keyword>
<dbReference type="AlphaFoldDB" id="A0A317PVX1"/>
<dbReference type="InterPro" id="IPR009918">
    <property type="entry name" value="DUF1454"/>
</dbReference>
<comment type="caution">
    <text evidence="2">The sequence shown here is derived from an EMBL/GenBank/DDBJ whole genome shotgun (WGS) entry which is preliminary data.</text>
</comment>
<feature type="chain" id="PRO_5016315982" evidence="1">
    <location>
        <begin position="23"/>
        <end position="199"/>
    </location>
</feature>
<name>A0A317PVX1_9ENTR</name>
<keyword evidence="3" id="KW-1185">Reference proteome</keyword>
<evidence type="ECO:0000313" key="2">
    <source>
        <dbReference type="EMBL" id="PWW05331.1"/>
    </source>
</evidence>
<feature type="signal peptide" evidence="1">
    <location>
        <begin position="1"/>
        <end position="22"/>
    </location>
</feature>
<dbReference type="OrthoDB" id="6503911at2"/>
<protein>
    <submittedName>
        <fullName evidence="2">Uncharacterized protein DUF1454</fullName>
    </submittedName>
</protein>
<sequence length="199" mass="21809">MKYLLTALAALTLLTCAAYGKAEQGETKAPVAAYLLPGAPVFDISISDFRERFNHENPTLQLNEFRAIEVNDPKVLLLRAATKINENLYASAALERATLKIKSIQITWLPIQGPEQANARAKALAWMKALINHFNPNYSAQQSADLLTKLLSAGKNKSYYAQTEGALRYVVADDGEKGLTFAVEPVKLALSEALENSNQ</sequence>
<organism evidence="2 3">
    <name type="scientific">Mangrovibacter plantisponsor</name>
    <dbReference type="NCBI Taxonomy" id="451513"/>
    <lineage>
        <taxon>Bacteria</taxon>
        <taxon>Pseudomonadati</taxon>
        <taxon>Pseudomonadota</taxon>
        <taxon>Gammaproteobacteria</taxon>
        <taxon>Enterobacterales</taxon>
        <taxon>Enterobacteriaceae</taxon>
        <taxon>Mangrovibacter</taxon>
    </lineage>
</organism>
<accession>A0A317PVX1</accession>